<dbReference type="SUPFAM" id="SSF48508">
    <property type="entry name" value="Nuclear receptor ligand-binding domain"/>
    <property type="match status" value="1"/>
</dbReference>
<dbReference type="Gene3D" id="1.10.565.10">
    <property type="entry name" value="Retinoid X Receptor"/>
    <property type="match status" value="1"/>
</dbReference>
<keyword evidence="4" id="KW-0675">Receptor</keyword>
<dbReference type="SMART" id="SM00430">
    <property type="entry name" value="HOLI"/>
    <property type="match status" value="1"/>
</dbReference>
<evidence type="ECO:0000256" key="3">
    <source>
        <dbReference type="ARBA" id="ARBA00023163"/>
    </source>
</evidence>
<organism evidence="7 8">
    <name type="scientific">Heligmosomoides polygyrus</name>
    <name type="common">Parasitic roundworm</name>
    <dbReference type="NCBI Taxonomy" id="6339"/>
    <lineage>
        <taxon>Eukaryota</taxon>
        <taxon>Metazoa</taxon>
        <taxon>Ecdysozoa</taxon>
        <taxon>Nematoda</taxon>
        <taxon>Chromadorea</taxon>
        <taxon>Rhabditida</taxon>
        <taxon>Rhabditina</taxon>
        <taxon>Rhabditomorpha</taxon>
        <taxon>Strongyloidea</taxon>
        <taxon>Heligmosomidae</taxon>
        <taxon>Heligmosomoides</taxon>
    </lineage>
</organism>
<evidence type="ECO:0000256" key="2">
    <source>
        <dbReference type="ARBA" id="ARBA00023015"/>
    </source>
</evidence>
<name>A0A183GAU2_HELPZ</name>
<evidence type="ECO:0000313" key="6">
    <source>
        <dbReference type="EMBL" id="VDP14247.1"/>
    </source>
</evidence>
<evidence type="ECO:0000313" key="7">
    <source>
        <dbReference type="Proteomes" id="UP000050761"/>
    </source>
</evidence>
<dbReference type="InterPro" id="IPR000536">
    <property type="entry name" value="Nucl_hrmn_rcpt_lig-bd"/>
</dbReference>
<dbReference type="WBParaSite" id="HPBE_0001916701-mRNA-1">
    <property type="protein sequence ID" value="HPBE_0001916701-mRNA-1"/>
    <property type="gene ID" value="HPBE_0001916701"/>
</dbReference>
<dbReference type="Pfam" id="PF00104">
    <property type="entry name" value="Hormone_recep"/>
    <property type="match status" value="1"/>
</dbReference>
<dbReference type="AlphaFoldDB" id="A0A183GAU2"/>
<protein>
    <submittedName>
        <fullName evidence="8">NR LBD domain-containing protein</fullName>
    </submittedName>
</protein>
<evidence type="ECO:0000256" key="1">
    <source>
        <dbReference type="ARBA" id="ARBA00005993"/>
    </source>
</evidence>
<gene>
    <name evidence="6" type="ORF">HPBE_LOCUS19166</name>
</gene>
<dbReference type="PANTHER" id="PTHR46397">
    <property type="entry name" value="NUCLEAR HORMONE RECEPTOR FAMILY-RELATED"/>
    <property type="match status" value="1"/>
</dbReference>
<evidence type="ECO:0000256" key="4">
    <source>
        <dbReference type="ARBA" id="ARBA00023170"/>
    </source>
</evidence>
<accession>A0A183GAU2</accession>
<sequence>MSCKKCRYDKCIACNMNPELVRSTRGTKDRSITPSENCLTTDEEQFAQLDTESPSRSEALAASRYEDLPRIPSGADLEREGRRWITEHYIEIEASLNSRRKIMYTDAKMMNVFNSVCKCPYEKRHLKPLNYKNYSGLSRADFIMLYDYATAFLDFKKLETSEKHTLYRYVCGVDSLMNSAYFTSCLAYDDKWVVLSSGEYICIDPMPMTGDEPWAQHLFSNKEDLQKYKSIIPWKAGLWSTIIVPFCELNVQFEEFCLLKALTCWHISRYKFGDNGRKVCHKQRDILIRCLHDVCSELVGDPSERVGNLILFISCVFQQMLEMINSLVMLTFFDIFDCDAVLKEFFAHESY</sequence>
<keyword evidence="7" id="KW-1185">Reference proteome</keyword>
<reference evidence="8" key="2">
    <citation type="submission" date="2019-09" db="UniProtKB">
        <authorList>
            <consortium name="WormBaseParasite"/>
        </authorList>
    </citation>
    <scope>IDENTIFICATION</scope>
</reference>
<keyword evidence="2" id="KW-0805">Transcription regulation</keyword>
<reference evidence="6 7" key="1">
    <citation type="submission" date="2018-11" db="EMBL/GenBank/DDBJ databases">
        <authorList>
            <consortium name="Pathogen Informatics"/>
        </authorList>
    </citation>
    <scope>NUCLEOTIDE SEQUENCE [LARGE SCALE GENOMIC DNA]</scope>
</reference>
<dbReference type="Proteomes" id="UP000050761">
    <property type="component" value="Unassembled WGS sequence"/>
</dbReference>
<dbReference type="OrthoDB" id="5793246at2759"/>
<feature type="domain" description="NR LBD" evidence="5">
    <location>
        <begin position="94"/>
        <end position="349"/>
    </location>
</feature>
<evidence type="ECO:0000259" key="5">
    <source>
        <dbReference type="PROSITE" id="PS51843"/>
    </source>
</evidence>
<dbReference type="EMBL" id="UZAH01031177">
    <property type="protein sequence ID" value="VDP14247.1"/>
    <property type="molecule type" value="Genomic_DNA"/>
</dbReference>
<accession>A0A3P8AJB9</accession>
<comment type="similarity">
    <text evidence="1">Belongs to the nuclear hormone receptor family.</text>
</comment>
<evidence type="ECO:0000313" key="8">
    <source>
        <dbReference type="WBParaSite" id="HPBE_0001916701-mRNA-1"/>
    </source>
</evidence>
<dbReference type="PROSITE" id="PS51843">
    <property type="entry name" value="NR_LBD"/>
    <property type="match status" value="1"/>
</dbReference>
<proteinExistence type="inferred from homology"/>
<dbReference type="InterPro" id="IPR035500">
    <property type="entry name" value="NHR-like_dom_sf"/>
</dbReference>
<keyword evidence="3" id="KW-0804">Transcription</keyword>
<dbReference type="PANTHER" id="PTHR46397:SF3">
    <property type="entry name" value="NR LBD DOMAIN-CONTAINING PROTEIN-RELATED"/>
    <property type="match status" value="1"/>
</dbReference>